<evidence type="ECO:0000313" key="1">
    <source>
        <dbReference type="EMBL" id="UXX83145.1"/>
    </source>
</evidence>
<gene>
    <name evidence="1" type="ORF">N7U68_19040</name>
</gene>
<accession>A0ABY6DC54</accession>
<keyword evidence="2" id="KW-1185">Reference proteome</keyword>
<name>A0ABY6DC54_9RHOB</name>
<organism evidence="1 2">
    <name type="scientific">Roseovarius pelagicus</name>
    <dbReference type="NCBI Taxonomy" id="2980108"/>
    <lineage>
        <taxon>Bacteria</taxon>
        <taxon>Pseudomonadati</taxon>
        <taxon>Pseudomonadota</taxon>
        <taxon>Alphaproteobacteria</taxon>
        <taxon>Rhodobacterales</taxon>
        <taxon>Roseobacteraceae</taxon>
        <taxon>Roseovarius</taxon>
    </lineage>
</organism>
<reference evidence="1" key="1">
    <citation type="submission" date="2022-10" db="EMBL/GenBank/DDBJ databases">
        <title>Roseovarius pelagicus sp. nov., isolated from Arctic seawater.</title>
        <authorList>
            <person name="Hong Y.W."/>
            <person name="Hwang C.Y."/>
        </authorList>
    </citation>
    <scope>NUCLEOTIDE SEQUENCE</scope>
    <source>
        <strain evidence="1">HL-MP18</strain>
    </source>
</reference>
<sequence length="60" mass="6862">MPKLLFMSRSGEIESTGMKYCVGPADDDVDLRKTWCQSGEASLWFSDEYSENDENMPLFC</sequence>
<protein>
    <submittedName>
        <fullName evidence="1">Uncharacterized protein</fullName>
    </submittedName>
</protein>
<evidence type="ECO:0000313" key="2">
    <source>
        <dbReference type="Proteomes" id="UP001064087"/>
    </source>
</evidence>
<dbReference type="EMBL" id="CP106738">
    <property type="protein sequence ID" value="UXX83145.1"/>
    <property type="molecule type" value="Genomic_DNA"/>
</dbReference>
<proteinExistence type="predicted"/>
<dbReference type="Proteomes" id="UP001064087">
    <property type="component" value="Chromosome"/>
</dbReference>
<dbReference type="RefSeq" id="WP_263047841.1">
    <property type="nucleotide sequence ID" value="NZ_CP106738.1"/>
</dbReference>